<dbReference type="AlphaFoldDB" id="A0A2P9AF12"/>
<evidence type="ECO:0000256" key="3">
    <source>
        <dbReference type="ARBA" id="ARBA00022692"/>
    </source>
</evidence>
<feature type="transmembrane region" description="Helical" evidence="6">
    <location>
        <begin position="383"/>
        <end position="403"/>
    </location>
</feature>
<keyword evidence="4 6" id="KW-1133">Transmembrane helix</keyword>
<name>A0A2P9AF12_9HYPH</name>
<evidence type="ECO:0000256" key="6">
    <source>
        <dbReference type="SAM" id="Phobius"/>
    </source>
</evidence>
<dbReference type="InterPro" id="IPR050833">
    <property type="entry name" value="Poly_Biosynth_Transport"/>
</dbReference>
<dbReference type="PANTHER" id="PTHR30250">
    <property type="entry name" value="PST FAMILY PREDICTED COLANIC ACID TRANSPORTER"/>
    <property type="match status" value="1"/>
</dbReference>
<evidence type="ECO:0000313" key="7">
    <source>
        <dbReference type="EMBL" id="SJM29730.1"/>
    </source>
</evidence>
<evidence type="ECO:0000256" key="5">
    <source>
        <dbReference type="ARBA" id="ARBA00023136"/>
    </source>
</evidence>
<feature type="transmembrane region" description="Helical" evidence="6">
    <location>
        <begin position="410"/>
        <end position="429"/>
    </location>
</feature>
<dbReference type="RefSeq" id="WP_133254718.1">
    <property type="nucleotide sequence ID" value="NZ_FUIG01000013.1"/>
</dbReference>
<feature type="transmembrane region" description="Helical" evidence="6">
    <location>
        <begin position="111"/>
        <end position="133"/>
    </location>
</feature>
<keyword evidence="3 6" id="KW-0812">Transmembrane</keyword>
<feature type="transmembrane region" description="Helical" evidence="6">
    <location>
        <begin position="259"/>
        <end position="278"/>
    </location>
</feature>
<comment type="subcellular location">
    <subcellularLocation>
        <location evidence="1">Cell membrane</location>
        <topology evidence="1">Multi-pass membrane protein</topology>
    </subcellularLocation>
</comment>
<dbReference type="GO" id="GO:0005886">
    <property type="term" value="C:plasma membrane"/>
    <property type="evidence" value="ECO:0007669"/>
    <property type="project" value="UniProtKB-SubCell"/>
</dbReference>
<dbReference type="PANTHER" id="PTHR30250:SF11">
    <property type="entry name" value="O-ANTIGEN TRANSPORTER-RELATED"/>
    <property type="match status" value="1"/>
</dbReference>
<feature type="transmembrane region" description="Helical" evidence="6">
    <location>
        <begin position="357"/>
        <end position="377"/>
    </location>
</feature>
<feature type="transmembrane region" description="Helical" evidence="6">
    <location>
        <begin position="290"/>
        <end position="310"/>
    </location>
</feature>
<feature type="transmembrane region" description="Helical" evidence="6">
    <location>
        <begin position="76"/>
        <end position="99"/>
    </location>
</feature>
<dbReference type="InterPro" id="IPR002797">
    <property type="entry name" value="Polysacc_synth"/>
</dbReference>
<keyword evidence="2" id="KW-1003">Cell membrane</keyword>
<proteinExistence type="predicted"/>
<feature type="transmembrane region" description="Helical" evidence="6">
    <location>
        <begin position="12"/>
        <end position="34"/>
    </location>
</feature>
<dbReference type="CDD" id="cd13128">
    <property type="entry name" value="MATE_Wzx_like"/>
    <property type="match status" value="1"/>
</dbReference>
<keyword evidence="8" id="KW-1185">Reference proteome</keyword>
<evidence type="ECO:0000256" key="4">
    <source>
        <dbReference type="ARBA" id="ARBA00022989"/>
    </source>
</evidence>
<sequence length="434" mass="46837">MKRYFYSGGAVFAESIVINLFGMIVLAFVARSLGPSDYGLYAYVFSLASIFGLLGQLGLDGILIRELVTSRQPSSVILGTTLALRLAGYTLGALLMFAAVPFLASKGEKEVLLYVSACISIVLISPTGIFSSWFRAKVESEKAMVANVIASVISGLAKIVLVYCGYGVVSIGFSQAFGAAVGVLLLFVLFGHGSGPPLKAWRVDLPYARSLLSQSWAIFLGSALALIYLNIDLTMLRIISGPAVSGEYAASVKLIQALYIIPAAFSVTLFPYLATVNSESKIQFFHAMRLGYSAIAVMSYVSIVALWLFGDYLVRGLFGADYLNSVNSLMILSLTLPFSFSRYLTTRWIVIESKGRYLILSEGAGAIINILLNLALIPEYGGAGSAFATLAAFVVSSYLSLAFSKSGRELFAIITISFFNPFSILFREIRKRLS</sequence>
<dbReference type="Pfam" id="PF01943">
    <property type="entry name" value="Polysacc_synt"/>
    <property type="match status" value="1"/>
</dbReference>
<keyword evidence="5 6" id="KW-0472">Membrane</keyword>
<protein>
    <submittedName>
        <fullName evidence="7">Putative Polysaccharide biosynthesis protein</fullName>
    </submittedName>
</protein>
<accession>A0A2P9AF12</accession>
<feature type="transmembrane region" description="Helical" evidence="6">
    <location>
        <begin position="175"/>
        <end position="195"/>
    </location>
</feature>
<gene>
    <name evidence="7" type="ORF">BQ8482_111660</name>
</gene>
<evidence type="ECO:0000256" key="2">
    <source>
        <dbReference type="ARBA" id="ARBA00022475"/>
    </source>
</evidence>
<dbReference type="EMBL" id="FUIG01000013">
    <property type="protein sequence ID" value="SJM29730.1"/>
    <property type="molecule type" value="Genomic_DNA"/>
</dbReference>
<evidence type="ECO:0000256" key="1">
    <source>
        <dbReference type="ARBA" id="ARBA00004651"/>
    </source>
</evidence>
<reference evidence="8" key="1">
    <citation type="submission" date="2016-12" db="EMBL/GenBank/DDBJ databases">
        <authorList>
            <person name="Brunel B."/>
        </authorList>
    </citation>
    <scope>NUCLEOTIDE SEQUENCE [LARGE SCALE GENOMIC DNA]</scope>
</reference>
<feature type="transmembrane region" description="Helical" evidence="6">
    <location>
        <begin position="216"/>
        <end position="239"/>
    </location>
</feature>
<feature type="transmembrane region" description="Helical" evidence="6">
    <location>
        <begin position="145"/>
        <end position="169"/>
    </location>
</feature>
<dbReference type="Proteomes" id="UP000245698">
    <property type="component" value="Unassembled WGS sequence"/>
</dbReference>
<evidence type="ECO:0000313" key="8">
    <source>
        <dbReference type="Proteomes" id="UP000245698"/>
    </source>
</evidence>
<feature type="transmembrane region" description="Helical" evidence="6">
    <location>
        <begin position="322"/>
        <end position="345"/>
    </location>
</feature>
<feature type="transmembrane region" description="Helical" evidence="6">
    <location>
        <begin position="40"/>
        <end position="64"/>
    </location>
</feature>
<organism evidence="7 8">
    <name type="scientific">Mesorhizobium delmotii</name>
    <dbReference type="NCBI Taxonomy" id="1631247"/>
    <lineage>
        <taxon>Bacteria</taxon>
        <taxon>Pseudomonadati</taxon>
        <taxon>Pseudomonadota</taxon>
        <taxon>Alphaproteobacteria</taxon>
        <taxon>Hyphomicrobiales</taxon>
        <taxon>Phyllobacteriaceae</taxon>
        <taxon>Mesorhizobium</taxon>
    </lineage>
</organism>